<protein>
    <submittedName>
        <fullName evidence="8">Fructose dehydrogenase large subunit</fullName>
        <ecNumber evidence="8">1.1.99.11</ecNumber>
    </submittedName>
</protein>
<dbReference type="InterPro" id="IPR051473">
    <property type="entry name" value="P2Ox-like"/>
</dbReference>
<keyword evidence="5 8" id="KW-0560">Oxidoreductase</keyword>
<dbReference type="EC" id="1.1.99.11" evidence="8"/>
<proteinExistence type="inferred from homology"/>
<dbReference type="OrthoDB" id="9798604at2"/>
<evidence type="ECO:0000259" key="6">
    <source>
        <dbReference type="Pfam" id="PF01266"/>
    </source>
</evidence>
<organism evidence="8 9">
    <name type="scientific">Falsiruegeria mediterranea M17</name>
    <dbReference type="NCBI Taxonomy" id="1200281"/>
    <lineage>
        <taxon>Bacteria</taxon>
        <taxon>Pseudomonadati</taxon>
        <taxon>Pseudomonadota</taxon>
        <taxon>Alphaproteobacteria</taxon>
        <taxon>Rhodobacterales</taxon>
        <taxon>Roseobacteraceae</taxon>
        <taxon>Falsiruegeria</taxon>
    </lineage>
</organism>
<dbReference type="SUPFAM" id="SSF51905">
    <property type="entry name" value="FAD/NAD(P)-binding domain"/>
    <property type="match status" value="1"/>
</dbReference>
<dbReference type="AlphaFoldDB" id="A0A2R8CFF9"/>
<dbReference type="EMBL" id="ONZG01000017">
    <property type="protein sequence ID" value="SPJ31150.1"/>
    <property type="molecule type" value="Genomic_DNA"/>
</dbReference>
<gene>
    <name evidence="8" type="primary">fdhL_2</name>
    <name evidence="8" type="ORF">TRM7615_04691</name>
</gene>
<accession>A0A2R8CFF9</accession>
<dbReference type="PANTHER" id="PTHR42784:SF1">
    <property type="entry name" value="PYRANOSE 2-OXIDASE"/>
    <property type="match status" value="1"/>
</dbReference>
<reference evidence="9" key="1">
    <citation type="submission" date="2018-03" db="EMBL/GenBank/DDBJ databases">
        <authorList>
            <person name="Rodrigo-Torres L."/>
            <person name="Arahal R. D."/>
            <person name="Lucena T."/>
        </authorList>
    </citation>
    <scope>NUCLEOTIDE SEQUENCE [LARGE SCALE GENOMIC DNA]</scope>
    <source>
        <strain evidence="9">CECT 7615</strain>
    </source>
</reference>
<dbReference type="Proteomes" id="UP000244898">
    <property type="component" value="Unassembled WGS sequence"/>
</dbReference>
<evidence type="ECO:0000313" key="9">
    <source>
        <dbReference type="Proteomes" id="UP000244898"/>
    </source>
</evidence>
<keyword evidence="4" id="KW-0274">FAD</keyword>
<comment type="cofactor">
    <cofactor evidence="1">
        <name>FAD</name>
        <dbReference type="ChEBI" id="CHEBI:57692"/>
    </cofactor>
</comment>
<dbReference type="Pfam" id="PF05199">
    <property type="entry name" value="GMC_oxred_C"/>
    <property type="match status" value="1"/>
</dbReference>
<evidence type="ECO:0000256" key="5">
    <source>
        <dbReference type="ARBA" id="ARBA00023002"/>
    </source>
</evidence>
<dbReference type="GO" id="GO:0016614">
    <property type="term" value="F:oxidoreductase activity, acting on CH-OH group of donors"/>
    <property type="evidence" value="ECO:0007669"/>
    <property type="project" value="InterPro"/>
</dbReference>
<dbReference type="Pfam" id="PF01266">
    <property type="entry name" value="DAO"/>
    <property type="match status" value="1"/>
</dbReference>
<evidence type="ECO:0000313" key="8">
    <source>
        <dbReference type="EMBL" id="SPJ31150.1"/>
    </source>
</evidence>
<dbReference type="Gene3D" id="3.50.50.60">
    <property type="entry name" value="FAD/NAD(P)-binding domain"/>
    <property type="match status" value="2"/>
</dbReference>
<evidence type="ECO:0000259" key="7">
    <source>
        <dbReference type="Pfam" id="PF05199"/>
    </source>
</evidence>
<keyword evidence="9" id="KW-1185">Reference proteome</keyword>
<comment type="similarity">
    <text evidence="2">Belongs to the GMC oxidoreductase family.</text>
</comment>
<dbReference type="PANTHER" id="PTHR42784">
    <property type="entry name" value="PYRANOSE 2-OXIDASE"/>
    <property type="match status" value="1"/>
</dbReference>
<feature type="domain" description="FAD dependent oxidoreductase" evidence="6">
    <location>
        <begin position="19"/>
        <end position="257"/>
    </location>
</feature>
<evidence type="ECO:0000256" key="1">
    <source>
        <dbReference type="ARBA" id="ARBA00001974"/>
    </source>
</evidence>
<dbReference type="InterPro" id="IPR006076">
    <property type="entry name" value="FAD-dep_OxRdtase"/>
</dbReference>
<evidence type="ECO:0000256" key="4">
    <source>
        <dbReference type="ARBA" id="ARBA00022827"/>
    </source>
</evidence>
<feature type="domain" description="Glucose-methanol-choline oxidoreductase C-terminal" evidence="7">
    <location>
        <begin position="443"/>
        <end position="568"/>
    </location>
</feature>
<evidence type="ECO:0000256" key="3">
    <source>
        <dbReference type="ARBA" id="ARBA00022630"/>
    </source>
</evidence>
<dbReference type="InterPro" id="IPR007867">
    <property type="entry name" value="GMC_OxRtase_C"/>
</dbReference>
<sequence>MMPVQSLNEIETTDTLHADLLIVGGGACGLTLARAMSRPGRRIILLESGGATEDAAHETLNAVEMPGWSDEEAATRDSYHKTLTRHWSGDHQQYGVRCRGLGGSTQAWAGKSAPLDPIDYEARNWVPLSGWPMDSAELAPFIERASDLLNLGPRVYDERLWELLRRDPPTLSPENEALRTMFWQFARSRRQMTDIMRFGADFQADLPEGVQVVTQATVTSLDSTADGTCCTGLIARSLAGRHIKVEAPVCVLAAGAIENARLLLLSRENTPNGLGNDHDTVGRYLMDHPTAVVARAAPDHLSRMAAQFGLFGLRGNGQSHAYMYGLALTDHMQRKKQWLNGALFVTAERAADDPFSALRRLLRGQSKAWTSDVGSVLRSPVRLARGAGARVLERGYLPDTLSRGIADLAVRFMPNTLAGDLRSGHLPVKLSGVRFEATTEQPPDPANRVTLSDARDPFGSPIPHVAWSGGEAARSNLLKLAHTLCASFDQAGLPPLISEPWVQEGKPATAPIFDLGHSLGTTRMSDDPKLGVVDRDCAVHTVAGLYAIGGSVFPTSGHANPTLMMVALTLRLADHLEGRMTSARR</sequence>
<keyword evidence="3" id="KW-0285">Flavoprotein</keyword>
<dbReference type="InterPro" id="IPR036188">
    <property type="entry name" value="FAD/NAD-bd_sf"/>
</dbReference>
<evidence type="ECO:0000256" key="2">
    <source>
        <dbReference type="ARBA" id="ARBA00010790"/>
    </source>
</evidence>
<name>A0A2R8CFF9_9RHOB</name>